<evidence type="ECO:0000256" key="4">
    <source>
        <dbReference type="ARBA" id="ARBA00022692"/>
    </source>
</evidence>
<keyword evidence="2 9" id="KW-1003">Cell membrane</keyword>
<comment type="similarity">
    <text evidence="1 9 11">Belongs to the peptidase A8 family.</text>
</comment>
<sequence length="151" mass="17140">MYFYLIAFVVILIDQLTKWAIVKYMELGQSIPVIENFLYITSHRNRGAAWGILQGQMWFFYIVTVVFIAGVMYFVRKEGLQDKLLGTGLALMLGGTIGNFIDRVFRQEVVDFVHTYIFSYSFPVFNVADAALCIGVGLIFIQTILEGKKGS</sequence>
<dbReference type="PANTHER" id="PTHR33695">
    <property type="entry name" value="LIPOPROTEIN SIGNAL PEPTIDASE"/>
    <property type="match status" value="1"/>
</dbReference>
<evidence type="ECO:0000256" key="9">
    <source>
        <dbReference type="HAMAP-Rule" id="MF_00161"/>
    </source>
</evidence>
<keyword evidence="4 9" id="KW-0812">Transmembrane</keyword>
<comment type="function">
    <text evidence="9 10">This protein specifically catalyzes the removal of signal peptides from prolipoproteins.</text>
</comment>
<evidence type="ECO:0000256" key="3">
    <source>
        <dbReference type="ARBA" id="ARBA00022670"/>
    </source>
</evidence>
<keyword evidence="7 9" id="KW-1133">Transmembrane helix</keyword>
<keyword evidence="6 9" id="KW-0378">Hydrolase</keyword>
<dbReference type="InterPro" id="IPR001872">
    <property type="entry name" value="Peptidase_A8"/>
</dbReference>
<dbReference type="PRINTS" id="PR00781">
    <property type="entry name" value="LIPOSIGPTASE"/>
</dbReference>
<evidence type="ECO:0000256" key="6">
    <source>
        <dbReference type="ARBA" id="ARBA00022801"/>
    </source>
</evidence>
<feature type="transmembrane region" description="Helical" evidence="9">
    <location>
        <begin position="84"/>
        <end position="101"/>
    </location>
</feature>
<proteinExistence type="inferred from homology"/>
<evidence type="ECO:0000256" key="11">
    <source>
        <dbReference type="RuleBase" id="RU004181"/>
    </source>
</evidence>
<dbReference type="RefSeq" id="WP_188387783.1">
    <property type="nucleotide sequence ID" value="NZ_BMFK01000001.1"/>
</dbReference>
<feature type="active site" evidence="9">
    <location>
        <position position="129"/>
    </location>
</feature>
<dbReference type="NCBIfam" id="TIGR00077">
    <property type="entry name" value="lspA"/>
    <property type="match status" value="1"/>
</dbReference>
<evidence type="ECO:0000256" key="1">
    <source>
        <dbReference type="ARBA" id="ARBA00006139"/>
    </source>
</evidence>
<comment type="pathway">
    <text evidence="9">Protein modification; lipoprotein biosynthesis (signal peptide cleavage).</text>
</comment>
<dbReference type="PANTHER" id="PTHR33695:SF1">
    <property type="entry name" value="LIPOPROTEIN SIGNAL PEPTIDASE"/>
    <property type="match status" value="1"/>
</dbReference>
<keyword evidence="12" id="KW-0449">Lipoprotein</keyword>
<evidence type="ECO:0000256" key="2">
    <source>
        <dbReference type="ARBA" id="ARBA00022475"/>
    </source>
</evidence>
<keyword evidence="3 9" id="KW-0645">Protease</keyword>
<keyword evidence="8 9" id="KW-0472">Membrane</keyword>
<gene>
    <name evidence="9 12" type="primary">lspA</name>
    <name evidence="12" type="ORF">GCM10007140_15390</name>
</gene>
<dbReference type="EC" id="3.4.23.36" evidence="9"/>
<evidence type="ECO:0000313" key="13">
    <source>
        <dbReference type="Proteomes" id="UP000605259"/>
    </source>
</evidence>
<dbReference type="GO" id="GO:0006508">
    <property type="term" value="P:proteolysis"/>
    <property type="evidence" value="ECO:0007669"/>
    <property type="project" value="UniProtKB-KW"/>
</dbReference>
<dbReference type="GO" id="GO:0004190">
    <property type="term" value="F:aspartic-type endopeptidase activity"/>
    <property type="evidence" value="ECO:0007669"/>
    <property type="project" value="UniProtKB-UniRule"/>
</dbReference>
<evidence type="ECO:0000256" key="10">
    <source>
        <dbReference type="RuleBase" id="RU000594"/>
    </source>
</evidence>
<dbReference type="AlphaFoldDB" id="A0A917AQ88"/>
<comment type="caution">
    <text evidence="12">The sequence shown here is derived from an EMBL/GenBank/DDBJ whole genome shotgun (WGS) entry which is preliminary data.</text>
</comment>
<feature type="transmembrane region" description="Helical" evidence="9">
    <location>
        <begin position="58"/>
        <end position="75"/>
    </location>
</feature>
<evidence type="ECO:0000313" key="12">
    <source>
        <dbReference type="EMBL" id="GGE66125.1"/>
    </source>
</evidence>
<keyword evidence="13" id="KW-1185">Reference proteome</keyword>
<dbReference type="HAMAP" id="MF_00161">
    <property type="entry name" value="LspA"/>
    <property type="match status" value="1"/>
</dbReference>
<dbReference type="Pfam" id="PF01252">
    <property type="entry name" value="Peptidase_A8"/>
    <property type="match status" value="1"/>
</dbReference>
<dbReference type="EMBL" id="BMFK01000001">
    <property type="protein sequence ID" value="GGE66125.1"/>
    <property type="molecule type" value="Genomic_DNA"/>
</dbReference>
<dbReference type="Proteomes" id="UP000605259">
    <property type="component" value="Unassembled WGS sequence"/>
</dbReference>
<name>A0A917AQ88_9BACI</name>
<reference evidence="12" key="1">
    <citation type="journal article" date="2014" name="Int. J. Syst. Evol. Microbiol.">
        <title>Complete genome sequence of Corynebacterium casei LMG S-19264T (=DSM 44701T), isolated from a smear-ripened cheese.</title>
        <authorList>
            <consortium name="US DOE Joint Genome Institute (JGI-PGF)"/>
            <person name="Walter F."/>
            <person name="Albersmeier A."/>
            <person name="Kalinowski J."/>
            <person name="Ruckert C."/>
        </authorList>
    </citation>
    <scope>NUCLEOTIDE SEQUENCE</scope>
    <source>
        <strain evidence="12">CGMCC 1.12698</strain>
    </source>
</reference>
<feature type="active site" evidence="9">
    <location>
        <position position="111"/>
    </location>
</feature>
<evidence type="ECO:0000256" key="5">
    <source>
        <dbReference type="ARBA" id="ARBA00022750"/>
    </source>
</evidence>
<dbReference type="GO" id="GO:0005886">
    <property type="term" value="C:plasma membrane"/>
    <property type="evidence" value="ECO:0007669"/>
    <property type="project" value="UniProtKB-SubCell"/>
</dbReference>
<organism evidence="12 13">
    <name type="scientific">Priestia taiwanensis</name>
    <dbReference type="NCBI Taxonomy" id="1347902"/>
    <lineage>
        <taxon>Bacteria</taxon>
        <taxon>Bacillati</taxon>
        <taxon>Bacillota</taxon>
        <taxon>Bacilli</taxon>
        <taxon>Bacillales</taxon>
        <taxon>Bacillaceae</taxon>
        <taxon>Priestia</taxon>
    </lineage>
</organism>
<dbReference type="PROSITE" id="PS00855">
    <property type="entry name" value="SPASE_II"/>
    <property type="match status" value="1"/>
</dbReference>
<protein>
    <recommendedName>
        <fullName evidence="9">Lipoprotein signal peptidase</fullName>
        <ecNumber evidence="9">3.4.23.36</ecNumber>
    </recommendedName>
    <alternativeName>
        <fullName evidence="9">Prolipoprotein signal peptidase</fullName>
    </alternativeName>
    <alternativeName>
        <fullName evidence="9">Signal peptidase II</fullName>
        <shortName evidence="9">SPase II</shortName>
    </alternativeName>
</protein>
<comment type="caution">
    <text evidence="9">Lacks conserved residue(s) required for the propagation of feature annotation.</text>
</comment>
<accession>A0A917AQ88</accession>
<comment type="catalytic activity">
    <reaction evidence="9 10">
        <text>Release of signal peptides from bacterial membrane prolipoproteins. Hydrolyzes -Xaa-Yaa-Zaa-|-(S,diacylglyceryl)Cys-, in which Xaa is hydrophobic (preferably Leu), and Yaa (Ala or Ser) and Zaa (Gly or Ala) have small, neutral side chains.</text>
        <dbReference type="EC" id="3.4.23.36"/>
    </reaction>
</comment>
<evidence type="ECO:0000256" key="7">
    <source>
        <dbReference type="ARBA" id="ARBA00022989"/>
    </source>
</evidence>
<comment type="subcellular location">
    <subcellularLocation>
        <location evidence="9">Cell membrane</location>
        <topology evidence="9">Multi-pass membrane protein</topology>
    </subcellularLocation>
</comment>
<keyword evidence="5 9" id="KW-0064">Aspartyl protease</keyword>
<feature type="transmembrane region" description="Helical" evidence="9">
    <location>
        <begin position="121"/>
        <end position="145"/>
    </location>
</feature>
<reference evidence="12" key="2">
    <citation type="submission" date="2020-09" db="EMBL/GenBank/DDBJ databases">
        <authorList>
            <person name="Sun Q."/>
            <person name="Zhou Y."/>
        </authorList>
    </citation>
    <scope>NUCLEOTIDE SEQUENCE</scope>
    <source>
        <strain evidence="12">CGMCC 1.12698</strain>
    </source>
</reference>
<evidence type="ECO:0000256" key="8">
    <source>
        <dbReference type="ARBA" id="ARBA00023136"/>
    </source>
</evidence>